<dbReference type="EMBL" id="BDGG01000012">
    <property type="protein sequence ID" value="GAV05506.1"/>
    <property type="molecule type" value="Genomic_DNA"/>
</dbReference>
<feature type="transmembrane region" description="Helical" evidence="1">
    <location>
        <begin position="73"/>
        <end position="94"/>
    </location>
</feature>
<protein>
    <submittedName>
        <fullName evidence="2">Uncharacterized protein</fullName>
    </submittedName>
</protein>
<accession>A0A1D1VX53</accession>
<sequence length="300" mass="33032">MGHDDPKSYEKLATMRAELNQKKSLLRELLKGNEEPPTPFRRLLFSSAICHTILGIGGAILLGVLGMTTTGGILTAWEILCAFVFWAAVAQTKYNFLQQASTRPSDDSLQKFKKLLFYITIPLPFLALATIIQAAVLLSNIATSNNYYYFYGPIMYMYIGLGSGNAALGLLSLIINLVLLKKLYDAYKNENAGTLEETQDTGLVVEQEGSVQQLAVADLTYLAANTEYSRESPVSVVYSYKTADGTTDDAHGSEVFSSKTSDISSRSPIYQSNRTELKSPFSYKGFRDSKNSMSPIITEV</sequence>
<feature type="transmembrane region" description="Helical" evidence="1">
    <location>
        <begin position="43"/>
        <end position="67"/>
    </location>
</feature>
<organism evidence="2 3">
    <name type="scientific">Ramazzottius varieornatus</name>
    <name type="common">Water bear</name>
    <name type="synonym">Tardigrade</name>
    <dbReference type="NCBI Taxonomy" id="947166"/>
    <lineage>
        <taxon>Eukaryota</taxon>
        <taxon>Metazoa</taxon>
        <taxon>Ecdysozoa</taxon>
        <taxon>Tardigrada</taxon>
        <taxon>Eutardigrada</taxon>
        <taxon>Parachela</taxon>
        <taxon>Hypsibioidea</taxon>
        <taxon>Ramazzottiidae</taxon>
        <taxon>Ramazzottius</taxon>
    </lineage>
</organism>
<keyword evidence="1" id="KW-0472">Membrane</keyword>
<evidence type="ECO:0000256" key="1">
    <source>
        <dbReference type="SAM" id="Phobius"/>
    </source>
</evidence>
<keyword evidence="1" id="KW-0812">Transmembrane</keyword>
<gene>
    <name evidence="2" type="primary">RvY_15627-1</name>
    <name evidence="2" type="synonym">RvY_15627.1</name>
    <name evidence="2" type="ORF">RvY_15627</name>
</gene>
<feature type="transmembrane region" description="Helical" evidence="1">
    <location>
        <begin position="156"/>
        <end position="179"/>
    </location>
</feature>
<keyword evidence="3" id="KW-1185">Reference proteome</keyword>
<feature type="transmembrane region" description="Helical" evidence="1">
    <location>
        <begin position="115"/>
        <end position="136"/>
    </location>
</feature>
<name>A0A1D1VX53_RAMVA</name>
<evidence type="ECO:0000313" key="3">
    <source>
        <dbReference type="Proteomes" id="UP000186922"/>
    </source>
</evidence>
<keyword evidence="1" id="KW-1133">Transmembrane helix</keyword>
<comment type="caution">
    <text evidence="2">The sequence shown here is derived from an EMBL/GenBank/DDBJ whole genome shotgun (WGS) entry which is preliminary data.</text>
</comment>
<reference evidence="2 3" key="1">
    <citation type="journal article" date="2016" name="Nat. Commun.">
        <title>Extremotolerant tardigrade genome and improved radiotolerance of human cultured cells by tardigrade-unique protein.</title>
        <authorList>
            <person name="Hashimoto T."/>
            <person name="Horikawa D.D."/>
            <person name="Saito Y."/>
            <person name="Kuwahara H."/>
            <person name="Kozuka-Hata H."/>
            <person name="Shin-I T."/>
            <person name="Minakuchi Y."/>
            <person name="Ohishi K."/>
            <person name="Motoyama A."/>
            <person name="Aizu T."/>
            <person name="Enomoto A."/>
            <person name="Kondo K."/>
            <person name="Tanaka S."/>
            <person name="Hara Y."/>
            <person name="Koshikawa S."/>
            <person name="Sagara H."/>
            <person name="Miura T."/>
            <person name="Yokobori S."/>
            <person name="Miyagawa K."/>
            <person name="Suzuki Y."/>
            <person name="Kubo T."/>
            <person name="Oyama M."/>
            <person name="Kohara Y."/>
            <person name="Fujiyama A."/>
            <person name="Arakawa K."/>
            <person name="Katayama T."/>
            <person name="Toyoda A."/>
            <person name="Kunieda T."/>
        </authorList>
    </citation>
    <scope>NUCLEOTIDE SEQUENCE [LARGE SCALE GENOMIC DNA]</scope>
    <source>
        <strain evidence="2 3">YOKOZUNA-1</strain>
    </source>
</reference>
<proteinExistence type="predicted"/>
<evidence type="ECO:0000313" key="2">
    <source>
        <dbReference type="EMBL" id="GAV05506.1"/>
    </source>
</evidence>
<dbReference type="AlphaFoldDB" id="A0A1D1VX53"/>
<dbReference type="Proteomes" id="UP000186922">
    <property type="component" value="Unassembled WGS sequence"/>
</dbReference>